<name>A0A0C9WVZ9_9AGAR</name>
<feature type="non-terminal residue" evidence="6">
    <location>
        <position position="231"/>
    </location>
</feature>
<organism evidence="6 7">
    <name type="scientific">Laccaria amethystina LaAM-08-1</name>
    <dbReference type="NCBI Taxonomy" id="1095629"/>
    <lineage>
        <taxon>Eukaryota</taxon>
        <taxon>Fungi</taxon>
        <taxon>Dikarya</taxon>
        <taxon>Basidiomycota</taxon>
        <taxon>Agaricomycotina</taxon>
        <taxon>Agaricomycetes</taxon>
        <taxon>Agaricomycetidae</taxon>
        <taxon>Agaricales</taxon>
        <taxon>Agaricineae</taxon>
        <taxon>Hydnangiaceae</taxon>
        <taxon>Laccaria</taxon>
    </lineage>
</organism>
<keyword evidence="4" id="KW-0862">Zinc</keyword>
<keyword evidence="5" id="KW-0539">Nucleus</keyword>
<dbReference type="SUPFAM" id="SSF53098">
    <property type="entry name" value="Ribonuclease H-like"/>
    <property type="match status" value="1"/>
</dbReference>
<evidence type="ECO:0000256" key="1">
    <source>
        <dbReference type="ARBA" id="ARBA00004123"/>
    </source>
</evidence>
<protein>
    <recommendedName>
        <fullName evidence="8">hAT-like transposase RNase-H fold domain-containing protein</fullName>
    </recommendedName>
</protein>
<evidence type="ECO:0000313" key="7">
    <source>
        <dbReference type="Proteomes" id="UP000054477"/>
    </source>
</evidence>
<evidence type="ECO:0000313" key="6">
    <source>
        <dbReference type="EMBL" id="KIJ96745.1"/>
    </source>
</evidence>
<reference evidence="7" key="2">
    <citation type="submission" date="2015-01" db="EMBL/GenBank/DDBJ databases">
        <title>Evolutionary Origins and Diversification of the Mycorrhizal Mutualists.</title>
        <authorList>
            <consortium name="DOE Joint Genome Institute"/>
            <consortium name="Mycorrhizal Genomics Consortium"/>
            <person name="Kohler A."/>
            <person name="Kuo A."/>
            <person name="Nagy L.G."/>
            <person name="Floudas D."/>
            <person name="Copeland A."/>
            <person name="Barry K.W."/>
            <person name="Cichocki N."/>
            <person name="Veneault-Fourrey C."/>
            <person name="LaButti K."/>
            <person name="Lindquist E.A."/>
            <person name="Lipzen A."/>
            <person name="Lundell T."/>
            <person name="Morin E."/>
            <person name="Murat C."/>
            <person name="Riley R."/>
            <person name="Ohm R."/>
            <person name="Sun H."/>
            <person name="Tunlid A."/>
            <person name="Henrissat B."/>
            <person name="Grigoriev I.V."/>
            <person name="Hibbett D.S."/>
            <person name="Martin F."/>
        </authorList>
    </citation>
    <scope>NUCLEOTIDE SEQUENCE [LARGE SCALE GENOMIC DNA]</scope>
    <source>
        <strain evidence="7">LaAM-08-1</strain>
    </source>
</reference>
<keyword evidence="7" id="KW-1185">Reference proteome</keyword>
<dbReference type="InterPro" id="IPR012337">
    <property type="entry name" value="RNaseH-like_sf"/>
</dbReference>
<keyword evidence="3" id="KW-0863">Zinc-finger</keyword>
<dbReference type="EMBL" id="KN838712">
    <property type="protein sequence ID" value="KIJ96745.1"/>
    <property type="molecule type" value="Genomic_DNA"/>
</dbReference>
<dbReference type="PANTHER" id="PTHR46481">
    <property type="entry name" value="ZINC FINGER BED DOMAIN-CONTAINING PROTEIN 4"/>
    <property type="match status" value="1"/>
</dbReference>
<reference evidence="6 7" key="1">
    <citation type="submission" date="2014-04" db="EMBL/GenBank/DDBJ databases">
        <authorList>
            <consortium name="DOE Joint Genome Institute"/>
            <person name="Kuo A."/>
            <person name="Kohler A."/>
            <person name="Nagy L.G."/>
            <person name="Floudas D."/>
            <person name="Copeland A."/>
            <person name="Barry K.W."/>
            <person name="Cichocki N."/>
            <person name="Veneault-Fourrey C."/>
            <person name="LaButti K."/>
            <person name="Lindquist E.A."/>
            <person name="Lipzen A."/>
            <person name="Lundell T."/>
            <person name="Morin E."/>
            <person name="Murat C."/>
            <person name="Sun H."/>
            <person name="Tunlid A."/>
            <person name="Henrissat B."/>
            <person name="Grigoriev I.V."/>
            <person name="Hibbett D.S."/>
            <person name="Martin F."/>
            <person name="Nordberg H.P."/>
            <person name="Cantor M.N."/>
            <person name="Hua S.X."/>
        </authorList>
    </citation>
    <scope>NUCLEOTIDE SEQUENCE [LARGE SCALE GENOMIC DNA]</scope>
    <source>
        <strain evidence="6 7">LaAM-08-1</strain>
    </source>
</reference>
<gene>
    <name evidence="6" type="ORF">K443DRAFT_31407</name>
</gene>
<accession>A0A0C9WVZ9</accession>
<keyword evidence="2" id="KW-0479">Metal-binding</keyword>
<dbReference type="Proteomes" id="UP000054477">
    <property type="component" value="Unassembled WGS sequence"/>
</dbReference>
<sequence length="231" mass="26952">GIVIINTCSILFSLFFNSCFPHIVNLACKAALAAITDLTFVDETTEGYEDYEPSNYTKDCIATIRSFVNSVRNSNIKKQRFSEYVQEYFSQDYKLLRDVLTRWSSTLLMINRVLKLKDAIEDITHDNEFKELHKFQLSDRDWKLLDDYKEILQVIECIVTLLISAETTPTLCYSIPAYSAFINMWENLRDENWEWERIIQPSLDKIEEYQARLVDTPAYVLAMGETSIFSV</sequence>
<proteinExistence type="predicted"/>
<feature type="non-terminal residue" evidence="6">
    <location>
        <position position="1"/>
    </location>
</feature>
<dbReference type="AlphaFoldDB" id="A0A0C9WVZ9"/>
<evidence type="ECO:0008006" key="8">
    <source>
        <dbReference type="Google" id="ProtNLM"/>
    </source>
</evidence>
<dbReference type="GO" id="GO:0005634">
    <property type="term" value="C:nucleus"/>
    <property type="evidence" value="ECO:0007669"/>
    <property type="project" value="UniProtKB-SubCell"/>
</dbReference>
<dbReference type="PANTHER" id="PTHR46481:SF10">
    <property type="entry name" value="ZINC FINGER BED DOMAIN-CONTAINING PROTEIN 39"/>
    <property type="match status" value="1"/>
</dbReference>
<evidence type="ECO:0000256" key="4">
    <source>
        <dbReference type="ARBA" id="ARBA00022833"/>
    </source>
</evidence>
<dbReference type="InterPro" id="IPR052035">
    <property type="entry name" value="ZnF_BED_domain_contain"/>
</dbReference>
<evidence type="ECO:0000256" key="2">
    <source>
        <dbReference type="ARBA" id="ARBA00022723"/>
    </source>
</evidence>
<evidence type="ECO:0000256" key="5">
    <source>
        <dbReference type="ARBA" id="ARBA00023242"/>
    </source>
</evidence>
<comment type="subcellular location">
    <subcellularLocation>
        <location evidence="1">Nucleus</location>
    </subcellularLocation>
</comment>
<dbReference type="GO" id="GO:0008270">
    <property type="term" value="F:zinc ion binding"/>
    <property type="evidence" value="ECO:0007669"/>
    <property type="project" value="UniProtKB-KW"/>
</dbReference>
<dbReference type="OrthoDB" id="3172935at2759"/>
<evidence type="ECO:0000256" key="3">
    <source>
        <dbReference type="ARBA" id="ARBA00022771"/>
    </source>
</evidence>
<dbReference type="HOGENOM" id="CLU_009123_6_0_1"/>